<dbReference type="InterPro" id="IPR027822">
    <property type="entry name" value="DUF4641"/>
</dbReference>
<accession>A0A5N3UW12</accession>
<proteinExistence type="predicted"/>
<evidence type="ECO:0000313" key="2">
    <source>
        <dbReference type="EMBL" id="KAB0340966.1"/>
    </source>
</evidence>
<feature type="compositionally biased region" description="Polar residues" evidence="1">
    <location>
        <begin position="21"/>
        <end position="32"/>
    </location>
</feature>
<protein>
    <submittedName>
        <fullName evidence="2">Uncharacterized protein</fullName>
    </submittedName>
</protein>
<gene>
    <name evidence="2" type="ORF">FD755_024564</name>
</gene>
<reference evidence="2 3" key="1">
    <citation type="submission" date="2019-06" db="EMBL/GenBank/DDBJ databases">
        <title>Discovery of a novel chromosome fission-fusion reversal in muntjac.</title>
        <authorList>
            <person name="Mudd A.B."/>
            <person name="Bredeson J.V."/>
            <person name="Baum R."/>
            <person name="Hockemeyer D."/>
            <person name="Rokhsar D.S."/>
        </authorList>
    </citation>
    <scope>NUCLEOTIDE SEQUENCE [LARGE SCALE GENOMIC DNA]</scope>
    <source>
        <strain evidence="2">UCam_UCB_Mr</strain>
        <tissue evidence="2">Fibroblast cell line</tissue>
    </source>
</reference>
<feature type="region of interest" description="Disordered" evidence="1">
    <location>
        <begin position="230"/>
        <end position="302"/>
    </location>
</feature>
<name>A0A5N3UW12_MUNRE</name>
<dbReference type="PANTHER" id="PTHR31866">
    <property type="entry name" value="GENE 4779-RELATED"/>
    <property type="match status" value="1"/>
</dbReference>
<dbReference type="EMBL" id="VCEB01003579">
    <property type="protein sequence ID" value="KAB0340966.1"/>
    <property type="molecule type" value="Genomic_DNA"/>
</dbReference>
<dbReference type="Proteomes" id="UP000326062">
    <property type="component" value="Unassembled WGS sequence"/>
</dbReference>
<dbReference type="AlphaFoldDB" id="A0A5N3UW12"/>
<keyword evidence="3" id="KW-1185">Reference proteome</keyword>
<organism evidence="2 3">
    <name type="scientific">Muntiacus reevesi</name>
    <name type="common">Reeves' muntjac</name>
    <name type="synonym">Cervus reevesi</name>
    <dbReference type="NCBI Taxonomy" id="9886"/>
    <lineage>
        <taxon>Eukaryota</taxon>
        <taxon>Metazoa</taxon>
        <taxon>Chordata</taxon>
        <taxon>Craniata</taxon>
        <taxon>Vertebrata</taxon>
        <taxon>Euteleostomi</taxon>
        <taxon>Mammalia</taxon>
        <taxon>Eutheria</taxon>
        <taxon>Laurasiatheria</taxon>
        <taxon>Artiodactyla</taxon>
        <taxon>Ruminantia</taxon>
        <taxon>Pecora</taxon>
        <taxon>Cervidae</taxon>
        <taxon>Muntiacinae</taxon>
        <taxon>Muntiacus</taxon>
    </lineage>
</organism>
<evidence type="ECO:0000256" key="1">
    <source>
        <dbReference type="SAM" id="MobiDB-lite"/>
    </source>
</evidence>
<feature type="region of interest" description="Disordered" evidence="1">
    <location>
        <begin position="1"/>
        <end position="73"/>
    </location>
</feature>
<evidence type="ECO:0000313" key="3">
    <source>
        <dbReference type="Proteomes" id="UP000326062"/>
    </source>
</evidence>
<dbReference type="PANTHER" id="PTHR31866:SF1">
    <property type="entry name" value="GENE 4779-RELATED"/>
    <property type="match status" value="1"/>
</dbReference>
<feature type="compositionally biased region" description="Basic and acidic residues" evidence="1">
    <location>
        <begin position="58"/>
        <end position="70"/>
    </location>
</feature>
<sequence>MSSRDDKVSVGGAGFGLQGGEQTSPGVPQSGESGFPDPEGFESEREVLDAGGLVLWGREGRPGSPVDDKGTPCSGSRWSRFCPLQVGGPKAGRAWGNPKRGTKSRLNVAVDHQWAPPSSTAPRIPGTHSRHWNVQGRENLLNVLGTLLSSALRGFTSVVERQGKQGNREPDISSPKKMQSMLWGKGGNGPSYPGRYTLVPLGTKESKHMGAGKKSMVRRVGQVVSTLVMAGEDDNPGRDPFPKAQPSCPWMHHGEPSSGDLNIRGLQDPGNSEPMALNRAEVMPRGPDPPGDQERQQQPPGTQGCLQCLVLQREIDDLKEQRASMQHLADEFQIL</sequence>
<dbReference type="Pfam" id="PF15483">
    <property type="entry name" value="DUF4641"/>
    <property type="match status" value="2"/>
</dbReference>
<comment type="caution">
    <text evidence="2">The sequence shown here is derived from an EMBL/GenBank/DDBJ whole genome shotgun (WGS) entry which is preliminary data.</text>
</comment>